<dbReference type="AlphaFoldDB" id="A0A5J5IY01"/>
<dbReference type="InterPro" id="IPR002577">
    <property type="entry name" value="HTH_HxlR"/>
</dbReference>
<dbReference type="PANTHER" id="PTHR33204">
    <property type="entry name" value="TRANSCRIPTIONAL REGULATOR, MARR FAMILY"/>
    <property type="match status" value="1"/>
</dbReference>
<dbReference type="GO" id="GO:0003677">
    <property type="term" value="F:DNA binding"/>
    <property type="evidence" value="ECO:0007669"/>
    <property type="project" value="UniProtKB-KW"/>
</dbReference>
<reference evidence="6" key="1">
    <citation type="submission" date="2019-09" db="EMBL/GenBank/DDBJ databases">
        <title>Mumia zhuanghuii sp. nov. isolated from the intestinal contents of plateau pika (Ochotona curzoniae) in the Qinghai-Tibet plateau of China.</title>
        <authorList>
            <person name="Tian Z."/>
        </authorList>
    </citation>
    <scope>NUCLEOTIDE SEQUENCE [LARGE SCALE GENOMIC DNA]</scope>
    <source>
        <strain evidence="6">JCM 30598</strain>
    </source>
</reference>
<proteinExistence type="predicted"/>
<dbReference type="InterPro" id="IPR036388">
    <property type="entry name" value="WH-like_DNA-bd_sf"/>
</dbReference>
<dbReference type="EMBL" id="VYSA01000007">
    <property type="protein sequence ID" value="KAA9104758.1"/>
    <property type="molecule type" value="Genomic_DNA"/>
</dbReference>
<protein>
    <submittedName>
        <fullName evidence="5">Helix-turn-helix transcriptional regulator</fullName>
    </submittedName>
</protein>
<evidence type="ECO:0000313" key="5">
    <source>
        <dbReference type="EMBL" id="KAA9104758.1"/>
    </source>
</evidence>
<dbReference type="Proteomes" id="UP000325827">
    <property type="component" value="Unassembled WGS sequence"/>
</dbReference>
<accession>A0A5J5IY01</accession>
<organism evidence="5 6">
    <name type="scientific">Microbacterium rhizomatis</name>
    <dbReference type="NCBI Taxonomy" id="1631477"/>
    <lineage>
        <taxon>Bacteria</taxon>
        <taxon>Bacillati</taxon>
        <taxon>Actinomycetota</taxon>
        <taxon>Actinomycetes</taxon>
        <taxon>Micrococcales</taxon>
        <taxon>Microbacteriaceae</taxon>
        <taxon>Microbacterium</taxon>
    </lineage>
</organism>
<sequence>MQKSGSTEETCPIGLSLDVLGQKWTLLIVRESMRGRERFSEFHAALGCPKNLLAARLRLLCDCGVLRTEEHHVPGERTRHRYVLTDAGRELAPTLVALYDWGKRHQATAEMTLVDPPLCWCGAERHVIVRCQNGHLDDNESMSLLASQSVSSIG</sequence>
<evidence type="ECO:0000256" key="3">
    <source>
        <dbReference type="ARBA" id="ARBA00023163"/>
    </source>
</evidence>
<dbReference type="SUPFAM" id="SSF46785">
    <property type="entry name" value="Winged helix' DNA-binding domain"/>
    <property type="match status" value="1"/>
</dbReference>
<comment type="caution">
    <text evidence="5">The sequence shown here is derived from an EMBL/GenBank/DDBJ whole genome shotgun (WGS) entry which is preliminary data.</text>
</comment>
<keyword evidence="6" id="KW-1185">Reference proteome</keyword>
<dbReference type="Pfam" id="PF01638">
    <property type="entry name" value="HxlR"/>
    <property type="match status" value="1"/>
</dbReference>
<dbReference type="InterPro" id="IPR036390">
    <property type="entry name" value="WH_DNA-bd_sf"/>
</dbReference>
<feature type="domain" description="HTH hxlR-type" evidence="4">
    <location>
        <begin position="11"/>
        <end position="110"/>
    </location>
</feature>
<keyword evidence="3" id="KW-0804">Transcription</keyword>
<keyword evidence="1" id="KW-0805">Transcription regulation</keyword>
<dbReference type="RefSeq" id="WP_150450596.1">
    <property type="nucleotide sequence ID" value="NZ_VYSA01000007.1"/>
</dbReference>
<evidence type="ECO:0000256" key="2">
    <source>
        <dbReference type="ARBA" id="ARBA00023125"/>
    </source>
</evidence>
<evidence type="ECO:0000256" key="1">
    <source>
        <dbReference type="ARBA" id="ARBA00023015"/>
    </source>
</evidence>
<dbReference type="PANTHER" id="PTHR33204:SF18">
    <property type="entry name" value="TRANSCRIPTIONAL REGULATORY PROTEIN"/>
    <property type="match status" value="1"/>
</dbReference>
<dbReference type="OrthoDB" id="9792527at2"/>
<keyword evidence="2" id="KW-0238">DNA-binding</keyword>
<evidence type="ECO:0000313" key="6">
    <source>
        <dbReference type="Proteomes" id="UP000325827"/>
    </source>
</evidence>
<dbReference type="Gene3D" id="1.10.10.10">
    <property type="entry name" value="Winged helix-like DNA-binding domain superfamily/Winged helix DNA-binding domain"/>
    <property type="match status" value="1"/>
</dbReference>
<name>A0A5J5IY01_9MICO</name>
<dbReference type="PROSITE" id="PS51118">
    <property type="entry name" value="HTH_HXLR"/>
    <property type="match status" value="1"/>
</dbReference>
<gene>
    <name evidence="5" type="ORF">F6B43_18965</name>
</gene>
<evidence type="ECO:0000259" key="4">
    <source>
        <dbReference type="PROSITE" id="PS51118"/>
    </source>
</evidence>